<evidence type="ECO:0000313" key="1">
    <source>
        <dbReference type="EMBL" id="RMO62944.1"/>
    </source>
</evidence>
<dbReference type="RefSeq" id="WP_057445151.1">
    <property type="nucleotide sequence ID" value="NZ_JBPDUT010000001.1"/>
</dbReference>
<dbReference type="EMBL" id="RBPX01000238">
    <property type="protein sequence ID" value="RMO62944.1"/>
    <property type="molecule type" value="Genomic_DNA"/>
</dbReference>
<dbReference type="AlphaFoldDB" id="A0A0Q0CH95"/>
<dbReference type="Proteomes" id="UP000274541">
    <property type="component" value="Unassembled WGS sequence"/>
</dbReference>
<name>A0A0Q0CH95_PSEAP</name>
<sequence>MSPSDIAGNESYSSEQAAFDMLSPQQRDTFAILLADIGKAMALDRLCERRGKAMGYALGLLSCQAIDGNQLAGMEREANTAFKLRFEAVQPL</sequence>
<comment type="caution">
    <text evidence="1">The sequence shown here is derived from an EMBL/GenBank/DDBJ whole genome shotgun (WGS) entry which is preliminary data.</text>
</comment>
<evidence type="ECO:0000313" key="2">
    <source>
        <dbReference type="Proteomes" id="UP000274541"/>
    </source>
</evidence>
<protein>
    <submittedName>
        <fullName evidence="1">Uncharacterized protein</fullName>
    </submittedName>
</protein>
<gene>
    <name evidence="1" type="ORF">ALQ37_02777</name>
</gene>
<accession>A0A0Q0CH95</accession>
<reference evidence="1 2" key="1">
    <citation type="submission" date="2018-08" db="EMBL/GenBank/DDBJ databases">
        <title>Recombination of ecologically and evolutionarily significant loci maintains genetic cohesion in the Pseudomonas syringae species complex.</title>
        <authorList>
            <person name="Dillon M."/>
            <person name="Thakur S."/>
            <person name="Almeida R.N.D."/>
            <person name="Weir B.S."/>
            <person name="Guttman D.S."/>
        </authorList>
    </citation>
    <scope>NUCLEOTIDE SEQUENCE [LARGE SCALE GENOMIC DNA]</scope>
    <source>
        <strain evidence="1 2">ICMP 4388</strain>
    </source>
</reference>
<proteinExistence type="predicted"/>
<organism evidence="1 2">
    <name type="scientific">Pseudomonas syringae pv. aptata</name>
    <dbReference type="NCBI Taxonomy" id="83167"/>
    <lineage>
        <taxon>Bacteria</taxon>
        <taxon>Pseudomonadati</taxon>
        <taxon>Pseudomonadota</taxon>
        <taxon>Gammaproteobacteria</taxon>
        <taxon>Pseudomonadales</taxon>
        <taxon>Pseudomonadaceae</taxon>
        <taxon>Pseudomonas</taxon>
        <taxon>Pseudomonas syringae</taxon>
    </lineage>
</organism>